<evidence type="ECO:0000313" key="5">
    <source>
        <dbReference type="EMBL" id="CAJ1949853.1"/>
    </source>
</evidence>
<organism evidence="5 6">
    <name type="scientific">Cylindrotheca closterium</name>
    <dbReference type="NCBI Taxonomy" id="2856"/>
    <lineage>
        <taxon>Eukaryota</taxon>
        <taxon>Sar</taxon>
        <taxon>Stramenopiles</taxon>
        <taxon>Ochrophyta</taxon>
        <taxon>Bacillariophyta</taxon>
        <taxon>Bacillariophyceae</taxon>
        <taxon>Bacillariophycidae</taxon>
        <taxon>Bacillariales</taxon>
        <taxon>Bacillariaceae</taxon>
        <taxon>Cylindrotheca</taxon>
    </lineage>
</organism>
<dbReference type="PROSITE" id="PS00616">
    <property type="entry name" value="HIS_ACID_PHOSPHAT_1"/>
    <property type="match status" value="1"/>
</dbReference>
<dbReference type="Pfam" id="PF00328">
    <property type="entry name" value="His_Phos_2"/>
    <property type="match status" value="1"/>
</dbReference>
<evidence type="ECO:0000256" key="4">
    <source>
        <dbReference type="SAM" id="Phobius"/>
    </source>
</evidence>
<dbReference type="GO" id="GO:0016791">
    <property type="term" value="F:phosphatase activity"/>
    <property type="evidence" value="ECO:0007669"/>
    <property type="project" value="TreeGrafter"/>
</dbReference>
<name>A0AAD2JH35_9STRA</name>
<dbReference type="SUPFAM" id="SSF53254">
    <property type="entry name" value="Phosphoglycerate mutase-like"/>
    <property type="match status" value="1"/>
</dbReference>
<gene>
    <name evidence="5" type="ORF">CYCCA115_LOCUS12304</name>
</gene>
<dbReference type="InterPro" id="IPR000560">
    <property type="entry name" value="His_Pase_clade-2"/>
</dbReference>
<dbReference type="Gene3D" id="3.40.50.1240">
    <property type="entry name" value="Phosphoglycerate mutase-like"/>
    <property type="match status" value="1"/>
</dbReference>
<keyword evidence="4" id="KW-0472">Membrane</keyword>
<keyword evidence="2" id="KW-0378">Hydrolase</keyword>
<protein>
    <recommendedName>
        <fullName evidence="7">2,3-bisphosphoglycerate 3-phosphatase</fullName>
    </recommendedName>
</protein>
<comment type="similarity">
    <text evidence="1">Belongs to the histidine acid phosphatase family.</text>
</comment>
<dbReference type="CDD" id="cd07061">
    <property type="entry name" value="HP_HAP_like"/>
    <property type="match status" value="1"/>
</dbReference>
<dbReference type="PANTHER" id="PTHR11567:SF110">
    <property type="entry name" value="2-PHOSPHOXYLOSE PHOSPHATASE 1"/>
    <property type="match status" value="1"/>
</dbReference>
<feature type="compositionally biased region" description="Basic and acidic residues" evidence="3">
    <location>
        <begin position="526"/>
        <end position="540"/>
    </location>
</feature>
<keyword evidence="4" id="KW-1133">Transmembrane helix</keyword>
<accession>A0AAD2JH35</accession>
<evidence type="ECO:0000256" key="1">
    <source>
        <dbReference type="ARBA" id="ARBA00005375"/>
    </source>
</evidence>
<dbReference type="PANTHER" id="PTHR11567">
    <property type="entry name" value="ACID PHOSPHATASE-RELATED"/>
    <property type="match status" value="1"/>
</dbReference>
<keyword evidence="6" id="KW-1185">Reference proteome</keyword>
<evidence type="ECO:0000256" key="2">
    <source>
        <dbReference type="ARBA" id="ARBA00022801"/>
    </source>
</evidence>
<sequence>MRNRPPPQERHKALLKIELSWGERAEGKMRDKENQSSQGKIRKHRIQNSATLVFSLLLSQAPFTSADILKQLHVITRHGSRPPLSKDANTLLESGGETLTPLGQKQLFDLGKWLRDQYAVGDFMEIYDHKMDRLESSNLDRTLTSANSLSLGVFPKEARLGGNADQFFQNPLPHPPAIPIFSRQDKNDIYLRAYHNCPRFNQNLKRLYTSGTWISLEENSQTLLQKLAEKLPTLLDDNITSVVALKDVWNFYDLIHVARTECNPDPTSYACQSAIEDPNIRSALSDDEFAELESVVHQTEQLKFGLATAESLLGSNLLWEILDRTTQSGRFFLYSAHAPTILGLLSTLKTWGIGELFVDYGSAIVVEVYESSSQAVSIRIVYKAASNATSTPVTLSDIDCNGNNLFVGQDTSTCPIENVISWAEKNTLKTVENWCKVCENISSDVCLMSAAGPWALLEEETQATEPEVILGTFFGGFAAGLVFMFLCVTFANAFRGNDQRETIVPCNVGHDGQPPQEEPNTIQLDEADHGSDEKSLASIT</sequence>
<comment type="caution">
    <text evidence="5">The sequence shown here is derived from an EMBL/GenBank/DDBJ whole genome shotgun (WGS) entry which is preliminary data.</text>
</comment>
<feature type="region of interest" description="Disordered" evidence="3">
    <location>
        <begin position="507"/>
        <end position="540"/>
    </location>
</feature>
<feature type="transmembrane region" description="Helical" evidence="4">
    <location>
        <begin position="468"/>
        <end position="491"/>
    </location>
</feature>
<evidence type="ECO:0000256" key="3">
    <source>
        <dbReference type="SAM" id="MobiDB-lite"/>
    </source>
</evidence>
<evidence type="ECO:0008006" key="7">
    <source>
        <dbReference type="Google" id="ProtNLM"/>
    </source>
</evidence>
<reference evidence="5" key="1">
    <citation type="submission" date="2023-08" db="EMBL/GenBank/DDBJ databases">
        <authorList>
            <person name="Audoor S."/>
            <person name="Bilcke G."/>
        </authorList>
    </citation>
    <scope>NUCLEOTIDE SEQUENCE</scope>
</reference>
<dbReference type="InterPro" id="IPR033379">
    <property type="entry name" value="Acid_Pase_AS"/>
</dbReference>
<dbReference type="InterPro" id="IPR029033">
    <property type="entry name" value="His_PPase_superfam"/>
</dbReference>
<proteinExistence type="inferred from homology"/>
<dbReference type="AlphaFoldDB" id="A0AAD2JH35"/>
<keyword evidence="4" id="KW-0812">Transmembrane</keyword>
<dbReference type="Proteomes" id="UP001295423">
    <property type="component" value="Unassembled WGS sequence"/>
</dbReference>
<evidence type="ECO:0000313" key="6">
    <source>
        <dbReference type="Proteomes" id="UP001295423"/>
    </source>
</evidence>
<dbReference type="EMBL" id="CAKOGP040001758">
    <property type="protein sequence ID" value="CAJ1949853.1"/>
    <property type="molecule type" value="Genomic_DNA"/>
</dbReference>
<dbReference type="InterPro" id="IPR050645">
    <property type="entry name" value="Histidine_acid_phosphatase"/>
</dbReference>